<dbReference type="Gene3D" id="1.10.443.10">
    <property type="entry name" value="Intergrase catalytic core"/>
    <property type="match status" value="1"/>
</dbReference>
<protein>
    <submittedName>
        <fullName evidence="3">Integrase</fullName>
    </submittedName>
</protein>
<gene>
    <name evidence="3" type="ORF">GCM10018785_33760</name>
</gene>
<keyword evidence="4" id="KW-1185">Reference proteome</keyword>
<comment type="caution">
    <text evidence="3">The sequence shown here is derived from an EMBL/GenBank/DDBJ whole genome shotgun (WGS) entry which is preliminary data.</text>
</comment>
<dbReference type="InterPro" id="IPR002104">
    <property type="entry name" value="Integrase_catalytic"/>
</dbReference>
<proteinExistence type="predicted"/>
<reference evidence="3" key="2">
    <citation type="submission" date="2020-09" db="EMBL/GenBank/DDBJ databases">
        <authorList>
            <person name="Sun Q."/>
            <person name="Ohkuma M."/>
        </authorList>
    </citation>
    <scope>NUCLEOTIDE SEQUENCE</scope>
    <source>
        <strain evidence="3">JCM 4784</strain>
    </source>
</reference>
<dbReference type="RefSeq" id="WP_190136772.1">
    <property type="nucleotide sequence ID" value="NZ_BNBT01000045.1"/>
</dbReference>
<dbReference type="EMBL" id="BNBT01000045">
    <property type="protein sequence ID" value="GHE61996.1"/>
    <property type="molecule type" value="Genomic_DNA"/>
</dbReference>
<sequence>MDGTTYKVKIWKISVYKGKRKTTHTVRWELDGKEWRAPFATKPLADAFRSELVSATRRGEAFSLATGRPVSHQSGASGVNWYDFAVQFTDAQWHRTGGNSRRTTSKVLTATTIAMLRAQPAAFKPIDVRRALREFAFNTRRREEAPPEVATILKWVERNTLSVAAWEDSVKVEEILHAVSTKLDGTRAAAWSAKRARRVLNVAMEYAVKHRILRANPLPKGRGATPKTSNAVDRRSLIHPHRMARILAHIRRRPRGGRRLHAYFATIYYTGPRPEEAVALYVEDFRLPPEDAEDQWCDVVIHTAEPEVGKNWTDDGTLHEERDLKGRAEGDTRVVPGPPALTKIIRAHIEAEGLKPGDRMFKGEKGGIISGSVTRRAWGNARKAELTEREYESPMGKRIYDIRHTRLTKWLNDGIPPAQVAYWAGNSVPVLLAFYAGCIEGQLPDLKRRMDAQGDLPELPGED</sequence>
<evidence type="ECO:0000259" key="2">
    <source>
        <dbReference type="PROSITE" id="PS51898"/>
    </source>
</evidence>
<dbReference type="PROSITE" id="PS51898">
    <property type="entry name" value="TYR_RECOMBINASE"/>
    <property type="match status" value="1"/>
</dbReference>
<dbReference type="InterPro" id="IPR011010">
    <property type="entry name" value="DNA_brk_join_enz"/>
</dbReference>
<dbReference type="GO" id="GO:0003677">
    <property type="term" value="F:DNA binding"/>
    <property type="evidence" value="ECO:0007669"/>
    <property type="project" value="InterPro"/>
</dbReference>
<evidence type="ECO:0000256" key="1">
    <source>
        <dbReference type="ARBA" id="ARBA00023172"/>
    </source>
</evidence>
<dbReference type="AlphaFoldDB" id="A0A919DNB6"/>
<keyword evidence="1" id="KW-0233">DNA recombination</keyword>
<dbReference type="Proteomes" id="UP000608024">
    <property type="component" value="Unassembled WGS sequence"/>
</dbReference>
<accession>A0A919DNB6</accession>
<reference evidence="3" key="1">
    <citation type="journal article" date="2014" name="Int. J. Syst. Evol. Microbiol.">
        <title>Complete genome sequence of Corynebacterium casei LMG S-19264T (=DSM 44701T), isolated from a smear-ripened cheese.</title>
        <authorList>
            <consortium name="US DOE Joint Genome Institute (JGI-PGF)"/>
            <person name="Walter F."/>
            <person name="Albersmeier A."/>
            <person name="Kalinowski J."/>
            <person name="Ruckert C."/>
        </authorList>
    </citation>
    <scope>NUCLEOTIDE SEQUENCE</scope>
    <source>
        <strain evidence="3">JCM 4784</strain>
    </source>
</reference>
<name>A0A919DNB6_9ACTN</name>
<evidence type="ECO:0000313" key="3">
    <source>
        <dbReference type="EMBL" id="GHE61996.1"/>
    </source>
</evidence>
<feature type="domain" description="Tyr recombinase" evidence="2">
    <location>
        <begin position="232"/>
        <end position="451"/>
    </location>
</feature>
<dbReference type="GO" id="GO:0006310">
    <property type="term" value="P:DNA recombination"/>
    <property type="evidence" value="ECO:0007669"/>
    <property type="project" value="UniProtKB-KW"/>
</dbReference>
<evidence type="ECO:0000313" key="4">
    <source>
        <dbReference type="Proteomes" id="UP000608024"/>
    </source>
</evidence>
<organism evidence="3 4">
    <name type="scientific">Streptomyces longispororuber</name>
    <dbReference type="NCBI Taxonomy" id="68230"/>
    <lineage>
        <taxon>Bacteria</taxon>
        <taxon>Bacillati</taxon>
        <taxon>Actinomycetota</taxon>
        <taxon>Actinomycetes</taxon>
        <taxon>Kitasatosporales</taxon>
        <taxon>Streptomycetaceae</taxon>
        <taxon>Streptomyces</taxon>
    </lineage>
</organism>
<dbReference type="InterPro" id="IPR013762">
    <property type="entry name" value="Integrase-like_cat_sf"/>
</dbReference>
<dbReference type="GO" id="GO:0015074">
    <property type="term" value="P:DNA integration"/>
    <property type="evidence" value="ECO:0007669"/>
    <property type="project" value="InterPro"/>
</dbReference>
<dbReference type="SUPFAM" id="SSF56349">
    <property type="entry name" value="DNA breaking-rejoining enzymes"/>
    <property type="match status" value="1"/>
</dbReference>